<dbReference type="AlphaFoldDB" id="A0A150P2L1"/>
<keyword evidence="1" id="KW-1133">Transmembrane helix</keyword>
<dbReference type="GO" id="GO:0005737">
    <property type="term" value="C:cytoplasm"/>
    <property type="evidence" value="ECO:0007669"/>
    <property type="project" value="TreeGrafter"/>
</dbReference>
<dbReference type="GO" id="GO:0016616">
    <property type="term" value="F:oxidoreductase activity, acting on the CH-OH group of donors, NAD or NADP as acceptor"/>
    <property type="evidence" value="ECO:0007669"/>
    <property type="project" value="InterPro"/>
</dbReference>
<evidence type="ECO:0000259" key="2">
    <source>
        <dbReference type="Pfam" id="PF01073"/>
    </source>
</evidence>
<dbReference type="EMBL" id="JELX01004225">
    <property type="protein sequence ID" value="KYF49630.1"/>
    <property type="molecule type" value="Genomic_DNA"/>
</dbReference>
<reference evidence="3 4" key="1">
    <citation type="submission" date="2014-02" db="EMBL/GenBank/DDBJ databases">
        <title>The small core and large imbalanced accessory genome model reveals a collaborative survival strategy of Sorangium cellulosum strains in nature.</title>
        <authorList>
            <person name="Han K."/>
            <person name="Peng R."/>
            <person name="Blom J."/>
            <person name="Li Y.-Z."/>
        </authorList>
    </citation>
    <scope>NUCLEOTIDE SEQUENCE [LARGE SCALE GENOMIC DNA]</scope>
    <source>
        <strain evidence="3 4">So0157-18</strain>
    </source>
</reference>
<keyword evidence="1" id="KW-0472">Membrane</keyword>
<dbReference type="Gene3D" id="3.40.50.720">
    <property type="entry name" value="NAD(P)-binding Rossmann-like Domain"/>
    <property type="match status" value="1"/>
</dbReference>
<feature type="domain" description="3-beta hydroxysteroid dehydrogenase/isomerase" evidence="2">
    <location>
        <begin position="7"/>
        <end position="257"/>
    </location>
</feature>
<evidence type="ECO:0000313" key="4">
    <source>
        <dbReference type="Proteomes" id="UP000075604"/>
    </source>
</evidence>
<dbReference type="Proteomes" id="UP000075604">
    <property type="component" value="Unassembled WGS sequence"/>
</dbReference>
<dbReference type="InterPro" id="IPR051783">
    <property type="entry name" value="NAD(P)-dependent_oxidoreduct"/>
</dbReference>
<sequence length="339" mass="35783">MAETVFVTGGSGFVGRAIVRALIAREYRVRALARSAASAAKLAALGAEPVRGDLHDAAALTEGCTGAAVVVHAAASLTSALRWGEHARTNVEGTGGLLAAARAAGVRRFIYLGAASVVIEGARPSEGDEDALPPRVDRSLPYSATKALAEAMVLEADSPAMRTVSLRPPMIWGPDAQTLDIIAEAFRAGRFAYVGGGKHLYSVAHVDNVAEAVSCAVRSDVGGRAYFVTDDEVTPMRTFLTELMATRGVNAKAWSVPLPLAVLFGWLLTNLFGWFAPRRRPPLTLEDVRLLGQTLHLSSARAKKEIGYRAVRSRAEGLAALRAHGSAVRRSGESPALAH</sequence>
<dbReference type="PANTHER" id="PTHR48079:SF6">
    <property type="entry name" value="NAD(P)-BINDING DOMAIN-CONTAINING PROTEIN-RELATED"/>
    <property type="match status" value="1"/>
</dbReference>
<protein>
    <submittedName>
        <fullName evidence="3">NAD-dependent dehydratase</fullName>
    </submittedName>
</protein>
<evidence type="ECO:0000256" key="1">
    <source>
        <dbReference type="SAM" id="Phobius"/>
    </source>
</evidence>
<dbReference type="SUPFAM" id="SSF51735">
    <property type="entry name" value="NAD(P)-binding Rossmann-fold domains"/>
    <property type="match status" value="1"/>
</dbReference>
<keyword evidence="1" id="KW-0812">Transmembrane</keyword>
<dbReference type="Pfam" id="PF01073">
    <property type="entry name" value="3Beta_HSD"/>
    <property type="match status" value="1"/>
</dbReference>
<dbReference type="GO" id="GO:0004029">
    <property type="term" value="F:aldehyde dehydrogenase (NAD+) activity"/>
    <property type="evidence" value="ECO:0007669"/>
    <property type="project" value="TreeGrafter"/>
</dbReference>
<accession>A0A150P2L1</accession>
<dbReference type="InterPro" id="IPR002225">
    <property type="entry name" value="3Beta_OHSteriod_DH/Estase"/>
</dbReference>
<comment type="caution">
    <text evidence="3">The sequence shown here is derived from an EMBL/GenBank/DDBJ whole genome shotgun (WGS) entry which is preliminary data.</text>
</comment>
<feature type="transmembrane region" description="Helical" evidence="1">
    <location>
        <begin position="254"/>
        <end position="276"/>
    </location>
</feature>
<name>A0A150P2L1_SORCE</name>
<proteinExistence type="predicted"/>
<dbReference type="GO" id="GO:0006694">
    <property type="term" value="P:steroid biosynthetic process"/>
    <property type="evidence" value="ECO:0007669"/>
    <property type="project" value="InterPro"/>
</dbReference>
<organism evidence="3 4">
    <name type="scientific">Sorangium cellulosum</name>
    <name type="common">Polyangium cellulosum</name>
    <dbReference type="NCBI Taxonomy" id="56"/>
    <lineage>
        <taxon>Bacteria</taxon>
        <taxon>Pseudomonadati</taxon>
        <taxon>Myxococcota</taxon>
        <taxon>Polyangia</taxon>
        <taxon>Polyangiales</taxon>
        <taxon>Polyangiaceae</taxon>
        <taxon>Sorangium</taxon>
    </lineage>
</organism>
<evidence type="ECO:0000313" key="3">
    <source>
        <dbReference type="EMBL" id="KYF49630.1"/>
    </source>
</evidence>
<dbReference type="InterPro" id="IPR036291">
    <property type="entry name" value="NAD(P)-bd_dom_sf"/>
</dbReference>
<gene>
    <name evidence="3" type="ORF">BE04_38475</name>
</gene>
<dbReference type="PANTHER" id="PTHR48079">
    <property type="entry name" value="PROTEIN YEEZ"/>
    <property type="match status" value="1"/>
</dbReference>